<organism evidence="1 2">
    <name type="scientific">Proteiniborus ethanoligenes</name>
    <dbReference type="NCBI Taxonomy" id="415015"/>
    <lineage>
        <taxon>Bacteria</taxon>
        <taxon>Bacillati</taxon>
        <taxon>Bacillota</taxon>
        <taxon>Clostridia</taxon>
        <taxon>Eubacteriales</taxon>
        <taxon>Proteiniborus</taxon>
    </lineage>
</organism>
<dbReference type="InterPro" id="IPR015867">
    <property type="entry name" value="N-reg_PII/ATP_PRibTrfase_C"/>
</dbReference>
<dbReference type="InterPro" id="IPR002187">
    <property type="entry name" value="N-reg_PII"/>
</dbReference>
<gene>
    <name evidence="1" type="ORF">SAMN05660462_02509</name>
</gene>
<dbReference type="RefSeq" id="WP_091731867.1">
    <property type="nucleotide sequence ID" value="NZ_FNQE01000030.1"/>
</dbReference>
<dbReference type="OrthoDB" id="9803021at2"/>
<reference evidence="1 2" key="1">
    <citation type="submission" date="2016-10" db="EMBL/GenBank/DDBJ databases">
        <authorList>
            <person name="de Groot N.N."/>
        </authorList>
    </citation>
    <scope>NUCLEOTIDE SEQUENCE [LARGE SCALE GENOMIC DNA]</scope>
    <source>
        <strain evidence="1 2">DSM 21650</strain>
    </source>
</reference>
<sequence>MLDVLGIIAIVERGKADYVVKKAKEAGAQGATILYGRGTGTHEEKKLFNIHIESSKELIIILVEKDKMKPIYDAIVEAGKLNDPGTGIIFTLPVGNLLGLHHRDNIEE</sequence>
<dbReference type="PROSITE" id="PS51343">
    <property type="entry name" value="PII_GLNB_DOM"/>
    <property type="match status" value="1"/>
</dbReference>
<accession>A0A1H3RQT0</accession>
<dbReference type="STRING" id="415015.SAMN05660462_02509"/>
<dbReference type="GO" id="GO:0006808">
    <property type="term" value="P:regulation of nitrogen utilization"/>
    <property type="evidence" value="ECO:0007669"/>
    <property type="project" value="InterPro"/>
</dbReference>
<dbReference type="AlphaFoldDB" id="A0A1H3RQT0"/>
<dbReference type="GO" id="GO:0030234">
    <property type="term" value="F:enzyme regulator activity"/>
    <property type="evidence" value="ECO:0007669"/>
    <property type="project" value="InterPro"/>
</dbReference>
<dbReference type="SUPFAM" id="SSF54913">
    <property type="entry name" value="GlnB-like"/>
    <property type="match status" value="1"/>
</dbReference>
<proteinExistence type="predicted"/>
<dbReference type="Gene3D" id="3.30.70.120">
    <property type="match status" value="1"/>
</dbReference>
<name>A0A1H3RQT0_9FIRM</name>
<evidence type="ECO:0000313" key="1">
    <source>
        <dbReference type="EMBL" id="SDZ27980.1"/>
    </source>
</evidence>
<dbReference type="EMBL" id="FNQE01000030">
    <property type="protein sequence ID" value="SDZ27980.1"/>
    <property type="molecule type" value="Genomic_DNA"/>
</dbReference>
<protein>
    <submittedName>
        <fullName evidence="1">Nitrogen regulatory protein P-II family</fullName>
    </submittedName>
</protein>
<dbReference type="InterPro" id="IPR011322">
    <property type="entry name" value="N-reg_PII-like_a/b"/>
</dbReference>
<dbReference type="Pfam" id="PF00543">
    <property type="entry name" value="P-II"/>
    <property type="match status" value="1"/>
</dbReference>
<evidence type="ECO:0000313" key="2">
    <source>
        <dbReference type="Proteomes" id="UP000198625"/>
    </source>
</evidence>
<dbReference type="Proteomes" id="UP000198625">
    <property type="component" value="Unassembled WGS sequence"/>
</dbReference>
<dbReference type="SMART" id="SM00938">
    <property type="entry name" value="P-II"/>
    <property type="match status" value="1"/>
</dbReference>
<keyword evidence="2" id="KW-1185">Reference proteome</keyword>